<dbReference type="GO" id="GO:0043590">
    <property type="term" value="C:bacterial nucleoid"/>
    <property type="evidence" value="ECO:0007669"/>
    <property type="project" value="TreeGrafter"/>
</dbReference>
<dbReference type="GO" id="GO:0006310">
    <property type="term" value="P:DNA recombination"/>
    <property type="evidence" value="ECO:0007669"/>
    <property type="project" value="UniProtKB-KW"/>
</dbReference>
<dbReference type="InterPro" id="IPR022572">
    <property type="entry name" value="DNA_rep/recomb_RecO_N"/>
</dbReference>
<reference evidence="5 6" key="1">
    <citation type="submission" date="2018-02" db="EMBL/GenBank/DDBJ databases">
        <title>Genomic Reconstructions from Amazon Rainforest and Pasture Soil Reveal Novel Insights into the Physiology of Candidate Phyla in Tropical Sites.</title>
        <authorList>
            <person name="Kroeger M.E."/>
            <person name="Delmont T."/>
            <person name="Eren A.M."/>
            <person name="Guo J."/>
            <person name="Meyer K.M."/>
            <person name="Khan K."/>
            <person name="Rodrigues J.L.M."/>
            <person name="Bohannan B.J.M."/>
            <person name="Tringe S."/>
            <person name="Borges C.D."/>
            <person name="Tiedje J."/>
            <person name="Tsai S.M."/>
            <person name="Nusslein K."/>
        </authorList>
    </citation>
    <scope>NUCLEOTIDE SEQUENCE [LARGE SCALE GENOMIC DNA]</scope>
    <source>
        <strain evidence="5">Amazon FNV 2010 28 9</strain>
    </source>
</reference>
<organism evidence="5 6">
    <name type="scientific">Candidatus Cerribacteria bacterium 'Amazon FNV 2010 28 9'</name>
    <dbReference type="NCBI Taxonomy" id="2081795"/>
    <lineage>
        <taxon>Bacteria</taxon>
        <taxon>Candidatus Cerribacteria</taxon>
    </lineage>
</organism>
<evidence type="ECO:0000259" key="4">
    <source>
        <dbReference type="Pfam" id="PF11967"/>
    </source>
</evidence>
<evidence type="ECO:0000313" key="6">
    <source>
        <dbReference type="Proteomes" id="UP000246104"/>
    </source>
</evidence>
<dbReference type="AlphaFoldDB" id="A0A317JSD8"/>
<dbReference type="PANTHER" id="PTHR33991:SF1">
    <property type="entry name" value="DNA REPAIR PROTEIN RECO"/>
    <property type="match status" value="1"/>
</dbReference>
<name>A0A317JSD8_9BACT</name>
<dbReference type="InterPro" id="IPR003717">
    <property type="entry name" value="RecO"/>
</dbReference>
<evidence type="ECO:0000256" key="1">
    <source>
        <dbReference type="ARBA" id="ARBA00022763"/>
    </source>
</evidence>
<keyword evidence="2" id="KW-0233">DNA recombination</keyword>
<dbReference type="Gene3D" id="2.40.50.140">
    <property type="entry name" value="Nucleic acid-binding proteins"/>
    <property type="match status" value="1"/>
</dbReference>
<dbReference type="Proteomes" id="UP000246104">
    <property type="component" value="Unassembled WGS sequence"/>
</dbReference>
<dbReference type="NCBIfam" id="TIGR00613">
    <property type="entry name" value="reco"/>
    <property type="match status" value="1"/>
</dbReference>
<dbReference type="PANTHER" id="PTHR33991">
    <property type="entry name" value="DNA REPAIR PROTEIN RECO"/>
    <property type="match status" value="1"/>
</dbReference>
<keyword evidence="3" id="KW-0234">DNA repair</keyword>
<proteinExistence type="predicted"/>
<protein>
    <submittedName>
        <fullName evidence="5">DNA repair protein RecO</fullName>
    </submittedName>
</protein>
<comment type="caution">
    <text evidence="5">The sequence shown here is derived from an EMBL/GenBank/DDBJ whole genome shotgun (WGS) entry which is preliminary data.</text>
</comment>
<dbReference type="Pfam" id="PF11967">
    <property type="entry name" value="RecO_N"/>
    <property type="match status" value="1"/>
</dbReference>
<dbReference type="InterPro" id="IPR012340">
    <property type="entry name" value="NA-bd_OB-fold"/>
</dbReference>
<feature type="domain" description="DNA replication/recombination mediator RecO N-terminal" evidence="4">
    <location>
        <begin position="8"/>
        <end position="85"/>
    </location>
</feature>
<dbReference type="SUPFAM" id="SSF50249">
    <property type="entry name" value="Nucleic acid-binding proteins"/>
    <property type="match status" value="1"/>
</dbReference>
<dbReference type="EMBL" id="PSRQ01000017">
    <property type="protein sequence ID" value="PWU23951.1"/>
    <property type="molecule type" value="Genomic_DNA"/>
</dbReference>
<evidence type="ECO:0000313" key="5">
    <source>
        <dbReference type="EMBL" id="PWU23951.1"/>
    </source>
</evidence>
<evidence type="ECO:0000256" key="3">
    <source>
        <dbReference type="ARBA" id="ARBA00023204"/>
    </source>
</evidence>
<gene>
    <name evidence="5" type="primary">recO</name>
    <name evidence="5" type="ORF">C5B42_01160</name>
</gene>
<dbReference type="GO" id="GO:0006302">
    <property type="term" value="P:double-strand break repair"/>
    <property type="evidence" value="ECO:0007669"/>
    <property type="project" value="TreeGrafter"/>
</dbReference>
<keyword evidence="1" id="KW-0227">DNA damage</keyword>
<accession>A0A317JSD8</accession>
<sequence>MLCSYEYMKTFSITGIVLKRVNVGETDRIVTLFTKERGKIACVAKGVRKLSSSKLAVLEPGCEARIYCVETKSLPILTQAQLLNDFHHSKQTLPSVKKMFQILETIDALLFEEDVQENVYTLVHSLLTHIDAGQTTSVDTIRETLRTIISLLGFEGTTPNQSIMELIEELTAKKMKSFEYLTVGN</sequence>
<evidence type="ECO:0000256" key="2">
    <source>
        <dbReference type="ARBA" id="ARBA00023172"/>
    </source>
</evidence>